<evidence type="ECO:0000313" key="3">
    <source>
        <dbReference type="Proteomes" id="UP000230069"/>
    </source>
</evidence>
<keyword evidence="3" id="KW-1185">Reference proteome</keyword>
<keyword evidence="1" id="KW-0732">Signal</keyword>
<protein>
    <recommendedName>
        <fullName evidence="4">Secreted protein</fullName>
    </recommendedName>
</protein>
<accession>A0A2G5D388</accession>
<gene>
    <name evidence="2" type="ORF">AQUCO_02900082v1</name>
</gene>
<dbReference type="InParanoid" id="A0A2G5D388"/>
<reference evidence="2 3" key="1">
    <citation type="submission" date="2017-09" db="EMBL/GenBank/DDBJ databases">
        <title>WGS assembly of Aquilegia coerulea Goldsmith.</title>
        <authorList>
            <person name="Hodges S."/>
            <person name="Kramer E."/>
            <person name="Nordborg M."/>
            <person name="Tomkins J."/>
            <person name="Borevitz J."/>
            <person name="Derieg N."/>
            <person name="Yan J."/>
            <person name="Mihaltcheva S."/>
            <person name="Hayes R.D."/>
            <person name="Rokhsar D."/>
        </authorList>
    </citation>
    <scope>NUCLEOTIDE SEQUENCE [LARGE SCALE GENOMIC DNA]</scope>
    <source>
        <strain evidence="3">cv. Goldsmith</strain>
    </source>
</reference>
<feature type="chain" id="PRO_5013855166" description="Secreted protein" evidence="1">
    <location>
        <begin position="21"/>
        <end position="109"/>
    </location>
</feature>
<name>A0A2G5D388_AQUCA</name>
<evidence type="ECO:0000256" key="1">
    <source>
        <dbReference type="SAM" id="SignalP"/>
    </source>
</evidence>
<proteinExistence type="predicted"/>
<evidence type="ECO:0008006" key="4">
    <source>
        <dbReference type="Google" id="ProtNLM"/>
    </source>
</evidence>
<dbReference type="Proteomes" id="UP000230069">
    <property type="component" value="Unassembled WGS sequence"/>
</dbReference>
<dbReference type="EMBL" id="KZ305046">
    <property type="protein sequence ID" value="PIA37980.1"/>
    <property type="molecule type" value="Genomic_DNA"/>
</dbReference>
<organism evidence="2 3">
    <name type="scientific">Aquilegia coerulea</name>
    <name type="common">Rocky mountain columbine</name>
    <dbReference type="NCBI Taxonomy" id="218851"/>
    <lineage>
        <taxon>Eukaryota</taxon>
        <taxon>Viridiplantae</taxon>
        <taxon>Streptophyta</taxon>
        <taxon>Embryophyta</taxon>
        <taxon>Tracheophyta</taxon>
        <taxon>Spermatophyta</taxon>
        <taxon>Magnoliopsida</taxon>
        <taxon>Ranunculales</taxon>
        <taxon>Ranunculaceae</taxon>
        <taxon>Thalictroideae</taxon>
        <taxon>Aquilegia</taxon>
    </lineage>
</organism>
<dbReference type="AlphaFoldDB" id="A0A2G5D388"/>
<evidence type="ECO:0000313" key="2">
    <source>
        <dbReference type="EMBL" id="PIA37980.1"/>
    </source>
</evidence>
<feature type="signal peptide" evidence="1">
    <location>
        <begin position="1"/>
        <end position="20"/>
    </location>
</feature>
<sequence>MSRSFCRKTILLLHIQTVYMTATGRLYQIFSPILPPLCQFSKNCGTVTAPYINSTVSTTFPSRRSQMCLISYLEMKKKNGWQSISPGCKAHMSHVMHVPITILQLVLSL</sequence>